<comment type="caution">
    <text evidence="2">The sequence shown here is derived from an EMBL/GenBank/DDBJ whole genome shotgun (WGS) entry which is preliminary data.</text>
</comment>
<dbReference type="EMBL" id="JAJAGQ010000011">
    <property type="protein sequence ID" value="KAJ8548921.1"/>
    <property type="molecule type" value="Genomic_DNA"/>
</dbReference>
<feature type="region of interest" description="Disordered" evidence="1">
    <location>
        <begin position="1"/>
        <end position="46"/>
    </location>
</feature>
<evidence type="ECO:0000256" key="1">
    <source>
        <dbReference type="SAM" id="MobiDB-lite"/>
    </source>
</evidence>
<evidence type="ECO:0000313" key="3">
    <source>
        <dbReference type="Proteomes" id="UP001152561"/>
    </source>
</evidence>
<evidence type="ECO:0000313" key="2">
    <source>
        <dbReference type="EMBL" id="KAJ8548921.1"/>
    </source>
</evidence>
<reference evidence="3" key="1">
    <citation type="journal article" date="2023" name="Proc. Natl. Acad. Sci. U.S.A.">
        <title>Genomic and structural basis for evolution of tropane alkaloid biosynthesis.</title>
        <authorList>
            <person name="Wanga Y.-J."/>
            <person name="Taina T."/>
            <person name="Yua J.-Y."/>
            <person name="Lia J."/>
            <person name="Xua B."/>
            <person name="Chenc J."/>
            <person name="D'Auriad J.C."/>
            <person name="Huanga J.-P."/>
            <person name="Huanga S.-X."/>
        </authorList>
    </citation>
    <scope>NUCLEOTIDE SEQUENCE [LARGE SCALE GENOMIC DNA]</scope>
    <source>
        <strain evidence="3">cv. KIB-2019</strain>
    </source>
</reference>
<name>A0A9Q1M440_9SOLA</name>
<keyword evidence="3" id="KW-1185">Reference proteome</keyword>
<feature type="compositionally biased region" description="Basic and acidic residues" evidence="1">
    <location>
        <begin position="1"/>
        <end position="16"/>
    </location>
</feature>
<protein>
    <submittedName>
        <fullName evidence="2">Uncharacterized protein</fullName>
    </submittedName>
</protein>
<proteinExistence type="predicted"/>
<gene>
    <name evidence="2" type="ORF">K7X08_030887</name>
</gene>
<organism evidence="2 3">
    <name type="scientific">Anisodus acutangulus</name>
    <dbReference type="NCBI Taxonomy" id="402998"/>
    <lineage>
        <taxon>Eukaryota</taxon>
        <taxon>Viridiplantae</taxon>
        <taxon>Streptophyta</taxon>
        <taxon>Embryophyta</taxon>
        <taxon>Tracheophyta</taxon>
        <taxon>Spermatophyta</taxon>
        <taxon>Magnoliopsida</taxon>
        <taxon>eudicotyledons</taxon>
        <taxon>Gunneridae</taxon>
        <taxon>Pentapetalae</taxon>
        <taxon>asterids</taxon>
        <taxon>lamiids</taxon>
        <taxon>Solanales</taxon>
        <taxon>Solanaceae</taxon>
        <taxon>Solanoideae</taxon>
        <taxon>Hyoscyameae</taxon>
        <taxon>Anisodus</taxon>
    </lineage>
</organism>
<sequence>MNDDLLLSKKGGEKESTSLVDADSGRSAEGVEDKTIDEESVNSLDDHPSDILQEAVKVAKDKETCIEEQSKQDIKKTNVEEIPTTAIVTDEMTDGLAYTEFTEIHCIDQESMQEEGSSLNMEVV</sequence>
<dbReference type="AlphaFoldDB" id="A0A9Q1M440"/>
<dbReference type="Proteomes" id="UP001152561">
    <property type="component" value="Unassembled WGS sequence"/>
</dbReference>
<feature type="compositionally biased region" description="Basic and acidic residues" evidence="1">
    <location>
        <begin position="23"/>
        <end position="34"/>
    </location>
</feature>
<accession>A0A9Q1M440</accession>